<dbReference type="Proteomes" id="UP000030752">
    <property type="component" value="Unassembled WGS sequence"/>
</dbReference>
<dbReference type="SUPFAM" id="SSF51905">
    <property type="entry name" value="FAD/NAD(P)-binding domain"/>
    <property type="match status" value="3"/>
</dbReference>
<dbReference type="RefSeq" id="XP_008721468.1">
    <property type="nucleotide sequence ID" value="XM_008723246.1"/>
</dbReference>
<comment type="cofactor">
    <cofactor evidence="1">
        <name>FAD</name>
        <dbReference type="ChEBI" id="CHEBI:57692"/>
    </cofactor>
</comment>
<dbReference type="PANTHER" id="PTHR42877:SF7">
    <property type="entry name" value="FLAVIN-BINDING MONOOXYGENASE-RELATED"/>
    <property type="match status" value="1"/>
</dbReference>
<keyword evidence="3" id="KW-0285">Flavoprotein</keyword>
<proteinExistence type="inferred from homology"/>
<evidence type="ECO:0000313" key="6">
    <source>
        <dbReference type="EMBL" id="ETN36650.1"/>
    </source>
</evidence>
<dbReference type="InterPro" id="IPR051209">
    <property type="entry name" value="FAD-bind_Monooxygenase_sf"/>
</dbReference>
<evidence type="ECO:0000256" key="2">
    <source>
        <dbReference type="ARBA" id="ARBA00010139"/>
    </source>
</evidence>
<dbReference type="eggNOG" id="KOG1399">
    <property type="taxonomic scope" value="Eukaryota"/>
</dbReference>
<reference evidence="6 7" key="1">
    <citation type="submission" date="2013-03" db="EMBL/GenBank/DDBJ databases">
        <title>The Genome Sequence of Phialophora europaea CBS 101466.</title>
        <authorList>
            <consortium name="The Broad Institute Genomics Platform"/>
            <person name="Cuomo C."/>
            <person name="de Hoog S."/>
            <person name="Gorbushina A."/>
            <person name="Walker B."/>
            <person name="Young S.K."/>
            <person name="Zeng Q."/>
            <person name="Gargeya S."/>
            <person name="Fitzgerald M."/>
            <person name="Haas B."/>
            <person name="Abouelleil A."/>
            <person name="Allen A.W."/>
            <person name="Alvarado L."/>
            <person name="Arachchi H.M."/>
            <person name="Berlin A.M."/>
            <person name="Chapman S.B."/>
            <person name="Gainer-Dewar J."/>
            <person name="Goldberg J."/>
            <person name="Griggs A."/>
            <person name="Gujja S."/>
            <person name="Hansen M."/>
            <person name="Howarth C."/>
            <person name="Imamovic A."/>
            <person name="Ireland A."/>
            <person name="Larimer J."/>
            <person name="McCowan C."/>
            <person name="Murphy C."/>
            <person name="Pearson M."/>
            <person name="Poon T.W."/>
            <person name="Priest M."/>
            <person name="Roberts A."/>
            <person name="Saif S."/>
            <person name="Shea T."/>
            <person name="Sisk P."/>
            <person name="Sykes S."/>
            <person name="Wortman J."/>
            <person name="Nusbaum C."/>
            <person name="Birren B."/>
        </authorList>
    </citation>
    <scope>NUCLEOTIDE SEQUENCE [LARGE SCALE GENOMIC DNA]</scope>
    <source>
        <strain evidence="6 7">CBS 101466</strain>
    </source>
</reference>
<dbReference type="EMBL" id="KB822725">
    <property type="protein sequence ID" value="ETN36650.1"/>
    <property type="molecule type" value="Genomic_DNA"/>
</dbReference>
<gene>
    <name evidence="6" type="ORF">HMPREF1541_08928</name>
</gene>
<dbReference type="HOGENOM" id="CLU_006937_6_1_1"/>
<dbReference type="InterPro" id="IPR020946">
    <property type="entry name" value="Flavin_mOase-like"/>
</dbReference>
<dbReference type="Gene3D" id="3.50.50.60">
    <property type="entry name" value="FAD/NAD(P)-binding domain"/>
    <property type="match status" value="2"/>
</dbReference>
<evidence type="ECO:0000256" key="5">
    <source>
        <dbReference type="ARBA" id="ARBA00023002"/>
    </source>
</evidence>
<comment type="similarity">
    <text evidence="2">Belongs to the FAD-binding monooxygenase family.</text>
</comment>
<evidence type="ECO:0000313" key="7">
    <source>
        <dbReference type="Proteomes" id="UP000030752"/>
    </source>
</evidence>
<dbReference type="GO" id="GO:0050661">
    <property type="term" value="F:NADP binding"/>
    <property type="evidence" value="ECO:0007669"/>
    <property type="project" value="InterPro"/>
</dbReference>
<dbReference type="GO" id="GO:0004499">
    <property type="term" value="F:N,N-dimethylaniline monooxygenase activity"/>
    <property type="evidence" value="ECO:0007669"/>
    <property type="project" value="InterPro"/>
</dbReference>
<dbReference type="AlphaFoldDB" id="W2RJX8"/>
<evidence type="ECO:0000256" key="3">
    <source>
        <dbReference type="ARBA" id="ARBA00022630"/>
    </source>
</evidence>
<dbReference type="GeneID" id="19976267"/>
<dbReference type="Pfam" id="PF00743">
    <property type="entry name" value="FMO-like"/>
    <property type="match status" value="1"/>
</dbReference>
<dbReference type="InParanoid" id="W2RJX8"/>
<dbReference type="GO" id="GO:0050660">
    <property type="term" value="F:flavin adenine dinucleotide binding"/>
    <property type="evidence" value="ECO:0007669"/>
    <property type="project" value="InterPro"/>
</dbReference>
<evidence type="ECO:0008006" key="8">
    <source>
        <dbReference type="Google" id="ProtNLM"/>
    </source>
</evidence>
<keyword evidence="4" id="KW-0274">FAD</keyword>
<dbReference type="PANTHER" id="PTHR42877">
    <property type="entry name" value="L-ORNITHINE N(5)-MONOOXYGENASE-RELATED"/>
    <property type="match status" value="1"/>
</dbReference>
<sequence length="616" mass="69284">MAVDTQDPQSVSLPIVSNEQVAELITQEVMHNKLKNGAVTTIEETSLVDDYSIRETPMGTKRKVKVIFMGAGCSGINFASQFRKRMQNVDLTIYDKNHDFGGTWLENRYPGCACDIPSVSYQYTWARKPDWSRYYSGSQEICQYFKAVALENNVQDYVKFNHRIVRAEWLDDRSKWAVTVQRNNDPSDTFVDYSDFFINGGGFLNSWKWPQIKGLESFQGPKVHTANWDESLDLTGKSVLVVGIGSSGVQVVPSILPLVKSLYVVARSSTWITAGFAPKYAGENGENFHYSEETKQRFRDDPEFYRMYCKAVESELNQRFKIVVNESKDALDALEYSSKEMQRKLATRPDLLEHLMPKNFGIGCRRPTPGNGFLESLCDPKTTTLTKEVQEITPTGFIAADGSNHDVDIIICATGFDTSFRPPFPVLCNGRNIQDDFTPTGGRASNPNAGLGYLGISAPEVPNYLVFCGLYGPIGHGSVCPMVEAYTNYAFQIIAKMQTEDISKIQVRRKAAEQFSKHADLFVKRTAWSGPCSSWFKAGDAARKATIWPGSRIHYLTMLQKVRFEDFDIEYHSGNAFNFLGDGFDVRENDGRDLTWYCGLVDGVDKQPENLPDAVF</sequence>
<name>W2RJX8_CYPE1</name>
<dbReference type="VEuPathDB" id="FungiDB:HMPREF1541_08928"/>
<dbReference type="InterPro" id="IPR036188">
    <property type="entry name" value="FAD/NAD-bd_sf"/>
</dbReference>
<evidence type="ECO:0000256" key="1">
    <source>
        <dbReference type="ARBA" id="ARBA00001974"/>
    </source>
</evidence>
<protein>
    <recommendedName>
        <fullName evidence="8">FAD/NAD(P)-binding domain-containing protein</fullName>
    </recommendedName>
</protein>
<accession>W2RJX8</accession>
<organism evidence="6 7">
    <name type="scientific">Cyphellophora europaea (strain CBS 101466)</name>
    <name type="common">Phialophora europaea</name>
    <dbReference type="NCBI Taxonomy" id="1220924"/>
    <lineage>
        <taxon>Eukaryota</taxon>
        <taxon>Fungi</taxon>
        <taxon>Dikarya</taxon>
        <taxon>Ascomycota</taxon>
        <taxon>Pezizomycotina</taxon>
        <taxon>Eurotiomycetes</taxon>
        <taxon>Chaetothyriomycetidae</taxon>
        <taxon>Chaetothyriales</taxon>
        <taxon>Cyphellophoraceae</taxon>
        <taxon>Cyphellophora</taxon>
    </lineage>
</organism>
<dbReference type="OrthoDB" id="74360at2759"/>
<evidence type="ECO:0000256" key="4">
    <source>
        <dbReference type="ARBA" id="ARBA00022827"/>
    </source>
</evidence>
<keyword evidence="7" id="KW-1185">Reference proteome</keyword>
<keyword evidence="5" id="KW-0560">Oxidoreductase</keyword>